<reference evidence="4" key="1">
    <citation type="submission" date="2020-02" db="EMBL/GenBank/DDBJ databases">
        <authorList>
            <person name="Meier V. D."/>
        </authorList>
    </citation>
    <scope>NUCLEOTIDE SEQUENCE</scope>
    <source>
        <strain evidence="4">AVDCRST_MAG78</strain>
    </source>
</reference>
<organism evidence="4">
    <name type="scientific">uncultured Rubrobacteraceae bacterium</name>
    <dbReference type="NCBI Taxonomy" id="349277"/>
    <lineage>
        <taxon>Bacteria</taxon>
        <taxon>Bacillati</taxon>
        <taxon>Actinomycetota</taxon>
        <taxon>Rubrobacteria</taxon>
        <taxon>Rubrobacterales</taxon>
        <taxon>Rubrobacteraceae</taxon>
        <taxon>environmental samples</taxon>
    </lineage>
</organism>
<dbReference type="EMBL" id="CADCVB010000231">
    <property type="protein sequence ID" value="CAA9452078.1"/>
    <property type="molecule type" value="Genomic_DNA"/>
</dbReference>
<dbReference type="GO" id="GO:0016226">
    <property type="term" value="P:iron-sulfur cluster assembly"/>
    <property type="evidence" value="ECO:0007669"/>
    <property type="project" value="InterPro"/>
</dbReference>
<comment type="similarity">
    <text evidence="1">Belongs to the iron-sulfur cluster assembly SufBD family.</text>
</comment>
<dbReference type="Pfam" id="PF19295">
    <property type="entry name" value="SufBD_N"/>
    <property type="match status" value="1"/>
</dbReference>
<dbReference type="SUPFAM" id="SSF101960">
    <property type="entry name" value="Stabilizer of iron transporter SufD"/>
    <property type="match status" value="1"/>
</dbReference>
<sequence length="473" mass="52479">MGRALSESPPLFREKRKASFMQQKEVPEALRSKGISAEVIEALSDFKGEPGWLKEKRLHAWRTFERMPMPTLRDEAWRYTDISDVSIEDFAPYAPSPDVTSEGDLPEAVQTLIREGEENSALLVQHNSETTYSRVDEELARRGVVFTDLHTALEEHEDLVREYLFGLVPEDYDKFAALSAAAFSGGSFLYVPRGVDVEVPIQSYRWLDVVGSIMPRTLVVVEEGASVTYIDEYASADGADPAFSNGAVELYVGEGANLRYVSLQNWERNVLHFNTIRSSTEKDATINSLVVSLGSQLSRTNVEAGLTAAGGDSEMLGLYFADMEQVLDHHTLQDHIAPNAHSDLLYKGALRDESLAVFSGLIRVEPGAQKTDAYQTNRNLILGTDEAMAVSLPNLEIMADDVKCSHGSTTGQVDEVELFYLMSRGIPRREAEKLVVYGFFGEVTSRIPLRGLKEKLDRAIEGKIGLGFEERVA</sequence>
<dbReference type="InterPro" id="IPR045595">
    <property type="entry name" value="SufBD_N"/>
</dbReference>
<feature type="domain" description="SUF system FeS cluster assembly SufBD core" evidence="2">
    <location>
        <begin position="213"/>
        <end position="439"/>
    </location>
</feature>
<dbReference type="InterPro" id="IPR000825">
    <property type="entry name" value="SUF_FeS_clus_asmbl_SufBD_core"/>
</dbReference>
<dbReference type="InterPro" id="IPR037284">
    <property type="entry name" value="SUF_FeS_clus_asmbl_SufBD_sf"/>
</dbReference>
<dbReference type="AlphaFoldDB" id="A0A6J4QVR9"/>
<name>A0A6J4QVR9_9ACTN</name>
<dbReference type="PANTHER" id="PTHR43575:SF1">
    <property type="entry name" value="PROTEIN ABCI7, CHLOROPLASTIC"/>
    <property type="match status" value="1"/>
</dbReference>
<accession>A0A6J4QVR9</accession>
<evidence type="ECO:0000256" key="1">
    <source>
        <dbReference type="ARBA" id="ARBA00043967"/>
    </source>
</evidence>
<evidence type="ECO:0000313" key="4">
    <source>
        <dbReference type="EMBL" id="CAA9452078.1"/>
    </source>
</evidence>
<proteinExistence type="inferred from homology"/>
<protein>
    <submittedName>
        <fullName evidence="4">Iron-sulfur cluster assembly protein SufD</fullName>
    </submittedName>
</protein>
<dbReference type="Pfam" id="PF01458">
    <property type="entry name" value="SUFBD_core"/>
    <property type="match status" value="1"/>
</dbReference>
<gene>
    <name evidence="4" type="ORF">AVDCRST_MAG78-3530</name>
</gene>
<evidence type="ECO:0000259" key="2">
    <source>
        <dbReference type="Pfam" id="PF01458"/>
    </source>
</evidence>
<dbReference type="NCBIfam" id="TIGR01981">
    <property type="entry name" value="sufD"/>
    <property type="match status" value="1"/>
</dbReference>
<dbReference type="PANTHER" id="PTHR43575">
    <property type="entry name" value="PROTEIN ABCI7, CHLOROPLASTIC"/>
    <property type="match status" value="1"/>
</dbReference>
<dbReference type="InterPro" id="IPR055346">
    <property type="entry name" value="Fe-S_cluster_assembly_SufBD"/>
</dbReference>
<feature type="domain" description="SUF system FeS cluster assembly SufBD N-terminal" evidence="3">
    <location>
        <begin position="52"/>
        <end position="202"/>
    </location>
</feature>
<dbReference type="InterPro" id="IPR011542">
    <property type="entry name" value="SUF_FeS_clus_asmbl_SufD"/>
</dbReference>
<evidence type="ECO:0000259" key="3">
    <source>
        <dbReference type="Pfam" id="PF19295"/>
    </source>
</evidence>